<sequence length="43" mass="5237">MIASPTIFKREPLQLAAKRREKNKTWFTRLMCLFKKEKTHVIF</sequence>
<dbReference type="AlphaFoldDB" id="G2H230"/>
<dbReference type="Proteomes" id="UP000004116">
    <property type="component" value="Unassembled WGS sequence"/>
</dbReference>
<name>G2H230_9ENTR</name>
<comment type="caution">
    <text evidence="1">The sequence shown here is derived from an EMBL/GenBank/DDBJ whole genome shotgun (WGS) entry which is preliminary data.</text>
</comment>
<keyword evidence="2" id="KW-1185">Reference proteome</keyword>
<reference evidence="1 2" key="1">
    <citation type="journal article" date="2012" name="Genome Res.">
        <title>Genomic basis of endosymbiont-conferred protection against an insect parasitoid.</title>
        <authorList>
            <person name="Hansen A.K."/>
            <person name="Vorburger C."/>
            <person name="Moran N.A."/>
        </authorList>
    </citation>
    <scope>NUCLEOTIDE SEQUENCE [LARGE SCALE GENOMIC DNA]</scope>
    <source>
        <strain evidence="2">R5.15</strain>
    </source>
</reference>
<proteinExistence type="predicted"/>
<protein>
    <submittedName>
        <fullName evidence="1">Uncharacterized protein</fullName>
    </submittedName>
</protein>
<evidence type="ECO:0000313" key="2">
    <source>
        <dbReference type="Proteomes" id="UP000004116"/>
    </source>
</evidence>
<dbReference type="EMBL" id="AGCA01000503">
    <property type="protein sequence ID" value="EGY27950.1"/>
    <property type="molecule type" value="Genomic_DNA"/>
</dbReference>
<accession>G2H230</accession>
<organism evidence="1 2">
    <name type="scientific">Candidatus Regiella insecticola 5.15</name>
    <dbReference type="NCBI Taxonomy" id="1005043"/>
    <lineage>
        <taxon>Bacteria</taxon>
        <taxon>Pseudomonadati</taxon>
        <taxon>Pseudomonadota</taxon>
        <taxon>Gammaproteobacteria</taxon>
        <taxon>Enterobacterales</taxon>
        <taxon>Enterobacteriaceae</taxon>
        <taxon>aphid secondary symbionts</taxon>
        <taxon>Candidatus Regiella</taxon>
    </lineage>
</organism>
<evidence type="ECO:0000313" key="1">
    <source>
        <dbReference type="EMBL" id="EGY27950.1"/>
    </source>
</evidence>
<gene>
    <name evidence="1" type="ORF">Rin_00021270</name>
</gene>